<evidence type="ECO:0000313" key="4">
    <source>
        <dbReference type="Proteomes" id="UP000199352"/>
    </source>
</evidence>
<keyword evidence="1" id="KW-0472">Membrane</keyword>
<sequence length="292" mass="31621">MRSNQPSREFEPSTGTAFWPFTRLRPVEGNPHRRKVLLLAVACCAYALAFGWPIYLAISRLAEPAAGGSAGASDLWRGMFFNGLAIVVALAVLATFRGAGAPLTAGRLTSCGLRPAFYAAGIWVVSQMLSAPISAIVDAVSEGHDFPASSIQADRGLQLAHWITWSIAAGVSEEIIANAAVIRTCELWNVPKWLMYVLAVVARLSFHAYYGIAVIEKVPWALLSAWAYRQGRLLWPLITIHVLHDALITVQVAADAPQLSTVLTLMNIALVVYVIVSLVARRRRTEQTGSTG</sequence>
<keyword evidence="1" id="KW-1133">Transmembrane helix</keyword>
<keyword evidence="3" id="KW-0645">Protease</keyword>
<name>A0A1H9TR58_9PSEU</name>
<dbReference type="Proteomes" id="UP000199352">
    <property type="component" value="Unassembled WGS sequence"/>
</dbReference>
<dbReference type="EMBL" id="FOFR01000019">
    <property type="protein sequence ID" value="SER99494.1"/>
    <property type="molecule type" value="Genomic_DNA"/>
</dbReference>
<dbReference type="AlphaFoldDB" id="A0A1H9TR58"/>
<dbReference type="Pfam" id="PF02517">
    <property type="entry name" value="Rce1-like"/>
    <property type="match status" value="1"/>
</dbReference>
<proteinExistence type="predicted"/>
<gene>
    <name evidence="3" type="ORF">SAMN05216188_11915</name>
</gene>
<evidence type="ECO:0000259" key="2">
    <source>
        <dbReference type="Pfam" id="PF02517"/>
    </source>
</evidence>
<protein>
    <submittedName>
        <fullName evidence="3">CAAX protease self-immunity</fullName>
    </submittedName>
</protein>
<dbReference type="GO" id="GO:0006508">
    <property type="term" value="P:proteolysis"/>
    <property type="evidence" value="ECO:0007669"/>
    <property type="project" value="UniProtKB-KW"/>
</dbReference>
<evidence type="ECO:0000256" key="1">
    <source>
        <dbReference type="SAM" id="Phobius"/>
    </source>
</evidence>
<dbReference type="GO" id="GO:0004175">
    <property type="term" value="F:endopeptidase activity"/>
    <property type="evidence" value="ECO:0007669"/>
    <property type="project" value="UniProtKB-ARBA"/>
</dbReference>
<feature type="domain" description="CAAX prenyl protease 2/Lysostaphin resistance protein A-like" evidence="2">
    <location>
        <begin position="158"/>
        <end position="246"/>
    </location>
</feature>
<keyword evidence="4" id="KW-1185">Reference proteome</keyword>
<feature type="transmembrane region" description="Helical" evidence="1">
    <location>
        <begin position="193"/>
        <end position="212"/>
    </location>
</feature>
<feature type="transmembrane region" description="Helical" evidence="1">
    <location>
        <begin position="36"/>
        <end position="55"/>
    </location>
</feature>
<evidence type="ECO:0000313" key="3">
    <source>
        <dbReference type="EMBL" id="SER99494.1"/>
    </source>
</evidence>
<organism evidence="3 4">
    <name type="scientific">Lentzea xinjiangensis</name>
    <dbReference type="NCBI Taxonomy" id="402600"/>
    <lineage>
        <taxon>Bacteria</taxon>
        <taxon>Bacillati</taxon>
        <taxon>Actinomycetota</taxon>
        <taxon>Actinomycetes</taxon>
        <taxon>Pseudonocardiales</taxon>
        <taxon>Pseudonocardiaceae</taxon>
        <taxon>Lentzea</taxon>
    </lineage>
</organism>
<keyword evidence="1" id="KW-0812">Transmembrane</keyword>
<feature type="transmembrane region" description="Helical" evidence="1">
    <location>
        <begin position="75"/>
        <end position="96"/>
    </location>
</feature>
<dbReference type="GO" id="GO:0080120">
    <property type="term" value="P:CAAX-box protein maturation"/>
    <property type="evidence" value="ECO:0007669"/>
    <property type="project" value="UniProtKB-ARBA"/>
</dbReference>
<dbReference type="InterPro" id="IPR003675">
    <property type="entry name" value="Rce1/LyrA-like_dom"/>
</dbReference>
<feature type="transmembrane region" description="Helical" evidence="1">
    <location>
        <begin position="259"/>
        <end position="280"/>
    </location>
</feature>
<accession>A0A1H9TR58</accession>
<keyword evidence="3" id="KW-0378">Hydrolase</keyword>
<reference evidence="4" key="1">
    <citation type="submission" date="2016-10" db="EMBL/GenBank/DDBJ databases">
        <authorList>
            <person name="Varghese N."/>
            <person name="Submissions S."/>
        </authorList>
    </citation>
    <scope>NUCLEOTIDE SEQUENCE [LARGE SCALE GENOMIC DNA]</scope>
    <source>
        <strain evidence="4">CGMCC 4.3525</strain>
    </source>
</reference>